<gene>
    <name evidence="1" type="ORF">AMECASPLE_018141</name>
</gene>
<comment type="caution">
    <text evidence="1">The sequence shown here is derived from an EMBL/GenBank/DDBJ whole genome shotgun (WGS) entry which is preliminary data.</text>
</comment>
<name>A0ABV0Z1F7_9TELE</name>
<protein>
    <submittedName>
        <fullName evidence="1">Uncharacterized protein</fullName>
    </submittedName>
</protein>
<evidence type="ECO:0000313" key="2">
    <source>
        <dbReference type="Proteomes" id="UP001469553"/>
    </source>
</evidence>
<dbReference type="EMBL" id="JAHRIP010048421">
    <property type="protein sequence ID" value="MEQ2299737.1"/>
    <property type="molecule type" value="Genomic_DNA"/>
</dbReference>
<proteinExistence type="predicted"/>
<reference evidence="1 2" key="1">
    <citation type="submission" date="2021-06" db="EMBL/GenBank/DDBJ databases">
        <authorList>
            <person name="Palmer J.M."/>
        </authorList>
    </citation>
    <scope>NUCLEOTIDE SEQUENCE [LARGE SCALE GENOMIC DNA]</scope>
    <source>
        <strain evidence="1 2">AS_MEX2019</strain>
        <tissue evidence="1">Muscle</tissue>
    </source>
</reference>
<evidence type="ECO:0000313" key="1">
    <source>
        <dbReference type="EMBL" id="MEQ2299737.1"/>
    </source>
</evidence>
<organism evidence="1 2">
    <name type="scientific">Ameca splendens</name>
    <dbReference type="NCBI Taxonomy" id="208324"/>
    <lineage>
        <taxon>Eukaryota</taxon>
        <taxon>Metazoa</taxon>
        <taxon>Chordata</taxon>
        <taxon>Craniata</taxon>
        <taxon>Vertebrata</taxon>
        <taxon>Euteleostomi</taxon>
        <taxon>Actinopterygii</taxon>
        <taxon>Neopterygii</taxon>
        <taxon>Teleostei</taxon>
        <taxon>Neoteleostei</taxon>
        <taxon>Acanthomorphata</taxon>
        <taxon>Ovalentaria</taxon>
        <taxon>Atherinomorphae</taxon>
        <taxon>Cyprinodontiformes</taxon>
        <taxon>Goodeidae</taxon>
        <taxon>Ameca</taxon>
    </lineage>
</organism>
<dbReference type="Proteomes" id="UP001469553">
    <property type="component" value="Unassembled WGS sequence"/>
</dbReference>
<keyword evidence="2" id="KW-1185">Reference proteome</keyword>
<sequence>MAVSTQTKPNLIKRKMFRLFHSKLLLSAQNTTSYVNRGEEKLSRATKLKKASTVNKGLAAANLCSCGGGAARSAGPAKLQVTAVTTVMRFRCPSFRPGKTAPLGVIETGSLLGTLWNTVCFSRPKRESQATFVP</sequence>
<accession>A0ABV0Z1F7</accession>